<dbReference type="Proteomes" id="UP000190423">
    <property type="component" value="Unassembled WGS sequence"/>
</dbReference>
<dbReference type="AlphaFoldDB" id="A0A1T4JZX9"/>
<accession>A0A1T4JZX9</accession>
<gene>
    <name evidence="1" type="ORF">SAMN02745149_00917</name>
</gene>
<name>A0A1T4JZX9_TREPO</name>
<dbReference type="OrthoDB" id="3034698at2"/>
<protein>
    <submittedName>
        <fullName evidence="1">Uncharacterized protein</fullName>
    </submittedName>
</protein>
<dbReference type="EMBL" id="FUWG01000006">
    <property type="protein sequence ID" value="SJZ35802.1"/>
    <property type="molecule type" value="Genomic_DNA"/>
</dbReference>
<proteinExistence type="predicted"/>
<dbReference type="GeneID" id="78316221"/>
<organism evidence="1 2">
    <name type="scientific">Treponema porcinum</name>
    <dbReference type="NCBI Taxonomy" id="261392"/>
    <lineage>
        <taxon>Bacteria</taxon>
        <taxon>Pseudomonadati</taxon>
        <taxon>Spirochaetota</taxon>
        <taxon>Spirochaetia</taxon>
        <taxon>Spirochaetales</taxon>
        <taxon>Treponemataceae</taxon>
        <taxon>Treponema</taxon>
    </lineage>
</organism>
<dbReference type="STRING" id="261392.SAMN02745149_00917"/>
<dbReference type="RefSeq" id="WP_078932825.1">
    <property type="nucleotide sequence ID" value="NZ_FUWG01000006.1"/>
</dbReference>
<sequence>MKNEIGHDIIKLYELILEFKNKHDIKYDFLQDLDKPIYQSILNVLSRFGKGDRYANIDLLINNRSYDDPISVWYKDVDLVIFQEKISDKKKKKLRWMLL</sequence>
<reference evidence="1 2" key="1">
    <citation type="submission" date="2017-02" db="EMBL/GenBank/DDBJ databases">
        <authorList>
            <person name="Peterson S.W."/>
        </authorList>
    </citation>
    <scope>NUCLEOTIDE SEQUENCE [LARGE SCALE GENOMIC DNA]</scope>
    <source>
        <strain evidence="1 2">ATCC BAA-908</strain>
    </source>
</reference>
<keyword evidence="2" id="KW-1185">Reference proteome</keyword>
<evidence type="ECO:0000313" key="2">
    <source>
        <dbReference type="Proteomes" id="UP000190423"/>
    </source>
</evidence>
<evidence type="ECO:0000313" key="1">
    <source>
        <dbReference type="EMBL" id="SJZ35802.1"/>
    </source>
</evidence>